<dbReference type="SUPFAM" id="SSF56112">
    <property type="entry name" value="Protein kinase-like (PK-like)"/>
    <property type="match status" value="1"/>
</dbReference>
<dbReference type="Gene3D" id="1.10.510.10">
    <property type="entry name" value="Transferase(Phosphotransferase) domain 1"/>
    <property type="match status" value="1"/>
</dbReference>
<dbReference type="EMBL" id="CAJVPJ010000203">
    <property type="protein sequence ID" value="CAG8494625.1"/>
    <property type="molecule type" value="Genomic_DNA"/>
</dbReference>
<dbReference type="InterPro" id="IPR008266">
    <property type="entry name" value="Tyr_kinase_AS"/>
</dbReference>
<dbReference type="PANTHER" id="PTHR37171">
    <property type="entry name" value="SERINE/THREONINE-PROTEIN KINASE YRZF-RELATED"/>
    <property type="match status" value="1"/>
</dbReference>
<dbReference type="PANTHER" id="PTHR37171:SF1">
    <property type="entry name" value="SERINE_THREONINE-PROTEIN KINASE YRZF-RELATED"/>
    <property type="match status" value="1"/>
</dbReference>
<evidence type="ECO:0000259" key="1">
    <source>
        <dbReference type="PROSITE" id="PS50011"/>
    </source>
</evidence>
<dbReference type="InterPro" id="IPR011009">
    <property type="entry name" value="Kinase-like_dom_sf"/>
</dbReference>
<feature type="domain" description="Protein kinase" evidence="1">
    <location>
        <begin position="1"/>
        <end position="186"/>
    </location>
</feature>
<keyword evidence="3" id="KW-1185">Reference proteome</keyword>
<dbReference type="GO" id="GO:0004672">
    <property type="term" value="F:protein kinase activity"/>
    <property type="evidence" value="ECO:0007669"/>
    <property type="project" value="InterPro"/>
</dbReference>
<evidence type="ECO:0000313" key="2">
    <source>
        <dbReference type="EMBL" id="CAG8494625.1"/>
    </source>
</evidence>
<dbReference type="AlphaFoldDB" id="A0A9N8ZGG2"/>
<dbReference type="GO" id="GO:0005524">
    <property type="term" value="F:ATP binding"/>
    <property type="evidence" value="ECO:0007669"/>
    <property type="project" value="InterPro"/>
</dbReference>
<comment type="caution">
    <text evidence="2">The sequence shown here is derived from an EMBL/GenBank/DDBJ whole genome shotgun (WGS) entry which is preliminary data.</text>
</comment>
<dbReference type="Pfam" id="PF00069">
    <property type="entry name" value="Pkinase"/>
    <property type="match status" value="1"/>
</dbReference>
<dbReference type="Proteomes" id="UP000789572">
    <property type="component" value="Unassembled WGS sequence"/>
</dbReference>
<organism evidence="2 3">
    <name type="scientific">Paraglomus occultum</name>
    <dbReference type="NCBI Taxonomy" id="144539"/>
    <lineage>
        <taxon>Eukaryota</taxon>
        <taxon>Fungi</taxon>
        <taxon>Fungi incertae sedis</taxon>
        <taxon>Mucoromycota</taxon>
        <taxon>Glomeromycotina</taxon>
        <taxon>Glomeromycetes</taxon>
        <taxon>Paraglomerales</taxon>
        <taxon>Paraglomeraceae</taxon>
        <taxon>Paraglomus</taxon>
    </lineage>
</organism>
<name>A0A9N8ZGG2_9GLOM</name>
<protein>
    <submittedName>
        <fullName evidence="2">11206_t:CDS:1</fullName>
    </submittedName>
</protein>
<dbReference type="PROSITE" id="PS50011">
    <property type="entry name" value="PROTEIN_KINASE_DOM"/>
    <property type="match status" value="1"/>
</dbReference>
<dbReference type="OrthoDB" id="2156052at2759"/>
<reference evidence="2" key="1">
    <citation type="submission" date="2021-06" db="EMBL/GenBank/DDBJ databases">
        <authorList>
            <person name="Kallberg Y."/>
            <person name="Tangrot J."/>
            <person name="Rosling A."/>
        </authorList>
    </citation>
    <scope>NUCLEOTIDE SEQUENCE</scope>
    <source>
        <strain evidence="2">IA702</strain>
    </source>
</reference>
<sequence>MAVQPTWNYLCENELQYGILSTYDYHWFLYKPKNAPSELYISEALSLESKCPVVLMAYAYMAWKAVNDCHSRYPSIILTQPAKNRQVLDELLKEIKAYNDLADIQGKYIPKLRANALEALREIHKHGILHDDIRAENILVSNQDDVYIIDFGMSNRADIKKKRKWYQDEMTQLSCLLDQYTRCSGP</sequence>
<evidence type="ECO:0000313" key="3">
    <source>
        <dbReference type="Proteomes" id="UP000789572"/>
    </source>
</evidence>
<accession>A0A9N8ZGG2</accession>
<dbReference type="InterPro" id="IPR000719">
    <property type="entry name" value="Prot_kinase_dom"/>
</dbReference>
<gene>
    <name evidence="2" type="ORF">POCULU_LOCUS2255</name>
</gene>
<proteinExistence type="predicted"/>
<dbReference type="PROSITE" id="PS00109">
    <property type="entry name" value="PROTEIN_KINASE_TYR"/>
    <property type="match status" value="1"/>
</dbReference>
<dbReference type="InterPro" id="IPR052396">
    <property type="entry name" value="Meiotic_Drive_Suppr_Kinase"/>
</dbReference>